<evidence type="ECO:0000259" key="1">
    <source>
        <dbReference type="Pfam" id="PF13438"/>
    </source>
</evidence>
<dbReference type="Pfam" id="PF13438">
    <property type="entry name" value="DUF4113"/>
    <property type="match status" value="1"/>
</dbReference>
<keyword evidence="3" id="KW-1185">Reference proteome</keyword>
<dbReference type="InterPro" id="IPR025188">
    <property type="entry name" value="DUF4113"/>
</dbReference>
<dbReference type="Proteomes" id="UP000250163">
    <property type="component" value="Chromosome MORIYA"/>
</dbReference>
<sequence>MAVFDVLNQKYGRDTLFLGAQGIDKKWAMRRNMLTPQYTTKWLDLPKVRCCSAVNTTRLVKKHHRDGLQQTLS</sequence>
<organism evidence="2 3">
    <name type="scientific">Moritella yayanosii</name>
    <dbReference type="NCBI Taxonomy" id="69539"/>
    <lineage>
        <taxon>Bacteria</taxon>
        <taxon>Pseudomonadati</taxon>
        <taxon>Pseudomonadota</taxon>
        <taxon>Gammaproteobacteria</taxon>
        <taxon>Alteromonadales</taxon>
        <taxon>Moritellaceae</taxon>
        <taxon>Moritella</taxon>
    </lineage>
</organism>
<evidence type="ECO:0000313" key="3">
    <source>
        <dbReference type="Proteomes" id="UP000250163"/>
    </source>
</evidence>
<reference evidence="3" key="1">
    <citation type="submission" date="2018-05" db="EMBL/GenBank/DDBJ databases">
        <authorList>
            <person name="Cea G.-C."/>
            <person name="William W."/>
        </authorList>
    </citation>
    <scope>NUCLEOTIDE SEQUENCE [LARGE SCALE GENOMIC DNA]</scope>
    <source>
        <strain evidence="3">DB21MT 5</strain>
    </source>
</reference>
<gene>
    <name evidence="2" type="ORF">MORIYA_4234</name>
</gene>
<evidence type="ECO:0000313" key="2">
    <source>
        <dbReference type="EMBL" id="SQD80686.1"/>
    </source>
</evidence>
<feature type="domain" description="DUF4113" evidence="1">
    <location>
        <begin position="1"/>
        <end position="48"/>
    </location>
</feature>
<dbReference type="KEGG" id="mya:MORIYA_4234"/>
<proteinExistence type="predicted"/>
<name>A0A330LWE2_9GAMM</name>
<protein>
    <recommendedName>
        <fullName evidence="1">DUF4113 domain-containing protein</fullName>
    </recommendedName>
</protein>
<dbReference type="EMBL" id="LS483250">
    <property type="protein sequence ID" value="SQD80686.1"/>
    <property type="molecule type" value="Genomic_DNA"/>
</dbReference>
<accession>A0A330LWE2</accession>
<dbReference type="AlphaFoldDB" id="A0A330LWE2"/>